<evidence type="ECO:0000313" key="2">
    <source>
        <dbReference type="EMBL" id="KTD71324.1"/>
    </source>
</evidence>
<keyword evidence="3" id="KW-1185">Reference proteome</keyword>
<dbReference type="PATRIC" id="fig|40335.7.peg.2868"/>
<dbReference type="AlphaFoldDB" id="A0A0W0ZQ16"/>
<dbReference type="EMBL" id="LNZA01000008">
    <property type="protein sequence ID" value="KTD71324.1"/>
    <property type="molecule type" value="Genomic_DNA"/>
</dbReference>
<keyword evidence="2" id="KW-0238">DNA-binding</keyword>
<name>A0A0W0ZQ16_9GAMM</name>
<comment type="caution">
    <text evidence="2">The sequence shown here is derived from an EMBL/GenBank/DDBJ whole genome shotgun (WGS) entry which is preliminary data.</text>
</comment>
<dbReference type="InterPro" id="IPR012909">
    <property type="entry name" value="PHA_DNA-bd_N"/>
</dbReference>
<sequence length="146" mass="17319">MKFLTKSPKYEENTMTRLIKKYKNRRLYDTETSQYITLEELQRYVVDGVQFKVEDSLTGKDLTNAILLQIIVEMEAGSTQFLSSDILRQIIALANHPMHASLKQMMEQMFQAMEKPLQNNPYRQATETWNQQMQKMMQQWQNLFKG</sequence>
<accession>A0A0W0ZQ16</accession>
<gene>
    <name evidence="2" type="ORF">Ltuc_2683</name>
</gene>
<reference evidence="2 3" key="1">
    <citation type="submission" date="2015-11" db="EMBL/GenBank/DDBJ databases">
        <title>Genomic analysis of 38 Legionella species identifies large and diverse effector repertoires.</title>
        <authorList>
            <person name="Burstein D."/>
            <person name="Amaro F."/>
            <person name="Zusman T."/>
            <person name="Lifshitz Z."/>
            <person name="Cohen O."/>
            <person name="Gilbert J.A."/>
            <person name="Pupko T."/>
            <person name="Shuman H.A."/>
            <person name="Segal G."/>
        </authorList>
    </citation>
    <scope>NUCLEOTIDE SEQUENCE [LARGE SCALE GENOMIC DNA]</scope>
    <source>
        <strain evidence="2 3">ATCC 49180</strain>
    </source>
</reference>
<feature type="domain" description="PHA accumulation regulator DNA-binding N-terminal" evidence="1">
    <location>
        <begin position="18"/>
        <end position="76"/>
    </location>
</feature>
<dbReference type="Proteomes" id="UP000054693">
    <property type="component" value="Unassembled WGS sequence"/>
</dbReference>
<dbReference type="STRING" id="40335.Ltuc_2683"/>
<organism evidence="2 3">
    <name type="scientific">Legionella tucsonensis</name>
    <dbReference type="NCBI Taxonomy" id="40335"/>
    <lineage>
        <taxon>Bacteria</taxon>
        <taxon>Pseudomonadati</taxon>
        <taxon>Pseudomonadota</taxon>
        <taxon>Gammaproteobacteria</taxon>
        <taxon>Legionellales</taxon>
        <taxon>Legionellaceae</taxon>
        <taxon>Legionella</taxon>
    </lineage>
</organism>
<dbReference type="Pfam" id="PF07879">
    <property type="entry name" value="PHB_acc_N"/>
    <property type="match status" value="1"/>
</dbReference>
<protein>
    <submittedName>
        <fullName evidence="2">PHB/PHA accumulation regulator DNA-binding domain protein</fullName>
    </submittedName>
</protein>
<dbReference type="GO" id="GO:0003677">
    <property type="term" value="F:DNA binding"/>
    <property type="evidence" value="ECO:0007669"/>
    <property type="project" value="UniProtKB-KW"/>
</dbReference>
<evidence type="ECO:0000259" key="1">
    <source>
        <dbReference type="Pfam" id="PF07879"/>
    </source>
</evidence>
<evidence type="ECO:0000313" key="3">
    <source>
        <dbReference type="Proteomes" id="UP000054693"/>
    </source>
</evidence>
<proteinExistence type="predicted"/>